<evidence type="ECO:0000313" key="1">
    <source>
        <dbReference type="EMBL" id="KAL3855474.1"/>
    </source>
</evidence>
<gene>
    <name evidence="1" type="ORF">ACJMK2_014685</name>
</gene>
<comment type="caution">
    <text evidence="1">The sequence shown here is derived from an EMBL/GenBank/DDBJ whole genome shotgun (WGS) entry which is preliminary data.</text>
</comment>
<name>A0ABD3V1G2_SINWO</name>
<organism evidence="1 2">
    <name type="scientific">Sinanodonta woodiana</name>
    <name type="common">Chinese pond mussel</name>
    <name type="synonym">Anodonta woodiana</name>
    <dbReference type="NCBI Taxonomy" id="1069815"/>
    <lineage>
        <taxon>Eukaryota</taxon>
        <taxon>Metazoa</taxon>
        <taxon>Spiralia</taxon>
        <taxon>Lophotrochozoa</taxon>
        <taxon>Mollusca</taxon>
        <taxon>Bivalvia</taxon>
        <taxon>Autobranchia</taxon>
        <taxon>Heteroconchia</taxon>
        <taxon>Palaeoheterodonta</taxon>
        <taxon>Unionida</taxon>
        <taxon>Unionoidea</taxon>
        <taxon>Unionidae</taxon>
        <taxon>Unioninae</taxon>
        <taxon>Sinanodonta</taxon>
    </lineage>
</organism>
<dbReference type="Proteomes" id="UP001634394">
    <property type="component" value="Unassembled WGS sequence"/>
</dbReference>
<reference evidence="1 2" key="1">
    <citation type="submission" date="2024-11" db="EMBL/GenBank/DDBJ databases">
        <title>Chromosome-level genome assembly of the freshwater bivalve Anodonta woodiana.</title>
        <authorList>
            <person name="Chen X."/>
        </authorList>
    </citation>
    <scope>NUCLEOTIDE SEQUENCE [LARGE SCALE GENOMIC DNA]</scope>
    <source>
        <strain evidence="1">MN2024</strain>
        <tissue evidence="1">Gills</tissue>
    </source>
</reference>
<protein>
    <submittedName>
        <fullName evidence="1">Uncharacterized protein</fullName>
    </submittedName>
</protein>
<sequence length="63" mass="7185">SCETFNAVTNQWTFLLNLDTPITYCLPVKVDNYIIFIGGCSYETEKTITKCTVLSIRDRSTRS</sequence>
<accession>A0ABD3V1G2</accession>
<dbReference type="EMBL" id="JBJQND010000014">
    <property type="protein sequence ID" value="KAL3855474.1"/>
    <property type="molecule type" value="Genomic_DNA"/>
</dbReference>
<dbReference type="SUPFAM" id="SSF117281">
    <property type="entry name" value="Kelch motif"/>
    <property type="match status" value="1"/>
</dbReference>
<keyword evidence="2" id="KW-1185">Reference proteome</keyword>
<dbReference type="AlphaFoldDB" id="A0ABD3V1G2"/>
<feature type="non-terminal residue" evidence="1">
    <location>
        <position position="63"/>
    </location>
</feature>
<proteinExistence type="predicted"/>
<feature type="non-terminal residue" evidence="1">
    <location>
        <position position="1"/>
    </location>
</feature>
<evidence type="ECO:0000313" key="2">
    <source>
        <dbReference type="Proteomes" id="UP001634394"/>
    </source>
</evidence>
<dbReference type="InterPro" id="IPR015915">
    <property type="entry name" value="Kelch-typ_b-propeller"/>
</dbReference>